<feature type="domain" description="Glycoside hydrolase family 5 C-terminal" evidence="6">
    <location>
        <begin position="777"/>
        <end position="863"/>
    </location>
</feature>
<dbReference type="GO" id="GO:1904462">
    <property type="term" value="P:ergosteryl 3-beta-D-glucoside catabolic process"/>
    <property type="evidence" value="ECO:0007669"/>
    <property type="project" value="TreeGrafter"/>
</dbReference>
<dbReference type="Gene3D" id="3.20.20.80">
    <property type="entry name" value="Glycosidases"/>
    <property type="match status" value="2"/>
</dbReference>
<reference evidence="7" key="1">
    <citation type="submission" date="2022-03" db="EMBL/GenBank/DDBJ databases">
        <authorList>
            <person name="Legras J.-L."/>
            <person name="Devillers H."/>
            <person name="Grondin C."/>
        </authorList>
    </citation>
    <scope>NUCLEOTIDE SEQUENCE</scope>
    <source>
        <strain evidence="7">CLIB 1423</strain>
    </source>
</reference>
<accession>A0A9P0VXF0</accession>
<dbReference type="InterPro" id="IPR017853">
    <property type="entry name" value="GH"/>
</dbReference>
<evidence type="ECO:0000313" key="8">
    <source>
        <dbReference type="Proteomes" id="UP000837801"/>
    </source>
</evidence>
<dbReference type="Pfam" id="PF00150">
    <property type="entry name" value="Cellulase"/>
    <property type="match status" value="1"/>
</dbReference>
<protein>
    <submittedName>
        <fullName evidence="7">Ergosteryl-beta-glucosidase</fullName>
    </submittedName>
</protein>
<dbReference type="AlphaFoldDB" id="A0A9P0VXF0"/>
<dbReference type="Proteomes" id="UP000837801">
    <property type="component" value="Unassembled WGS sequence"/>
</dbReference>
<evidence type="ECO:0000259" key="5">
    <source>
        <dbReference type="Pfam" id="PF00150"/>
    </source>
</evidence>
<dbReference type="InterPro" id="IPR041036">
    <property type="entry name" value="GH5_C"/>
</dbReference>
<feature type="compositionally biased region" description="Low complexity" evidence="4">
    <location>
        <begin position="708"/>
        <end position="726"/>
    </location>
</feature>
<dbReference type="PROSITE" id="PS00659">
    <property type="entry name" value="GLYCOSYL_HYDROL_F5"/>
    <property type="match status" value="1"/>
</dbReference>
<dbReference type="Pfam" id="PF18564">
    <property type="entry name" value="Glyco_hydro_5_C"/>
    <property type="match status" value="1"/>
</dbReference>
<evidence type="ECO:0000256" key="4">
    <source>
        <dbReference type="SAM" id="MobiDB-lite"/>
    </source>
</evidence>
<feature type="domain" description="Glycoside hydrolase family 5" evidence="5">
    <location>
        <begin position="125"/>
        <end position="195"/>
    </location>
</feature>
<feature type="region of interest" description="Disordered" evidence="4">
    <location>
        <begin position="693"/>
        <end position="734"/>
    </location>
</feature>
<dbReference type="Gene3D" id="2.60.40.1180">
    <property type="entry name" value="Golgi alpha-mannosidase II"/>
    <property type="match status" value="1"/>
</dbReference>
<evidence type="ECO:0000256" key="1">
    <source>
        <dbReference type="ARBA" id="ARBA00005641"/>
    </source>
</evidence>
<keyword evidence="8" id="KW-1185">Reference proteome</keyword>
<dbReference type="InterPro" id="IPR018087">
    <property type="entry name" value="Glyco_hydro_5_CS"/>
</dbReference>
<evidence type="ECO:0000256" key="3">
    <source>
        <dbReference type="ARBA" id="ARBA00023295"/>
    </source>
</evidence>
<dbReference type="InterPro" id="IPR001547">
    <property type="entry name" value="Glyco_hydro_5"/>
</dbReference>
<evidence type="ECO:0000313" key="7">
    <source>
        <dbReference type="EMBL" id="CAH2351843.1"/>
    </source>
</evidence>
<keyword evidence="2" id="KW-0378">Hydrolase</keyword>
<dbReference type="OrthoDB" id="9971853at2759"/>
<dbReference type="InterPro" id="IPR052066">
    <property type="entry name" value="Glycosphingolipid_Hydrolases"/>
</dbReference>
<dbReference type="PANTHER" id="PTHR31308:SF5">
    <property type="entry name" value="ERGOSTERYL-BETA-GLUCOSIDASE"/>
    <property type="match status" value="1"/>
</dbReference>
<comment type="caution">
    <text evidence="7">The sequence shown here is derived from an EMBL/GenBank/DDBJ whole genome shotgun (WGS) entry which is preliminary data.</text>
</comment>
<comment type="similarity">
    <text evidence="1">Belongs to the glycosyl hydrolase 5 (cellulase A) family.</text>
</comment>
<name>A0A9P0VXF0_9ASCO</name>
<evidence type="ECO:0000259" key="6">
    <source>
        <dbReference type="Pfam" id="PF18564"/>
    </source>
</evidence>
<sequence length="891" mass="101156">MTLSYLKDSIQDKISQYGIQPVVSTAGLRNLRDDLANADGIIPSTKERTNLSTSVLECTPLETDGRGSFLDPKTGRKVVLKGINVDSAMKFPTQPQDLPSHKGNSSDPDNFFFTSADEVSFVGRPFPLEEAESHFQRIKSWGYNTIRYLLTWEALEHEGPGKYDEDFLDYTVKMLRILHKVGGLYVFLEFHQDVWSRFSGGSGAPIWTFYAAGLQPRRFAATEAALLHNDEKYRNPESPEGYQKMLWTSNYKRLASLVMFTFFFAGDDYFPQCRINGQNIRDYLQSHFLAATEHVWSRVTKELPKMIEDGTLLGFESMNEPNCGLVGHPSLGEIPECQQLRVGTTPTVFQTFKLGMGLPCDVDVYRITVTGPQKHAVKCVDPKGARAWMSTEEAAVIDKHYGWERDPSWIIGECIFAQNKIWSYDRIKFDKLEGKSQHLRLSIVNRNCRLLQPKYFHKPLPNAPIGDTTIVDHHFFMNNHFIKFYVAHKNVIRKYVPSAFVLMQPPVLEIPPDLKNDTRGIVDSKTIYCPHYYDGISLMYKTWNSKYNVDTLGIMRGKYLNPVLGIVFGERAIRNCIRKQFLDIRQECRSLLGDIPVLMSETGMPFDMDNKIAYETGRYTSQTAALDALTYALEGSGMSHTYWCYNSVNCHKWGDRWNQEDFSFWSPEDRNEDASILDDASTRRMSLTSIKASVRKKNKKLGIRRPRSSGSHGSAKSNGSGSGSESSSKEDVTGTDDELFSIQSTIIESTTSNVQVDHHRKCYPSPDGVRAVSAVVRPFVLATRGDIESSYFDLKNVTYSLVLNMEKNDISSSPTVIFVPKWHYPYLNASDVYISSGTVQYNEKLEYIEWYPDTKFDKVQTIVIKNSSGSLERELDDATNRISQESSCPIT</sequence>
<dbReference type="PANTHER" id="PTHR31308">
    <property type="match status" value="1"/>
</dbReference>
<dbReference type="SUPFAM" id="SSF51445">
    <property type="entry name" value="(Trans)glycosidases"/>
    <property type="match status" value="1"/>
</dbReference>
<keyword evidence="3" id="KW-0326">Glycosidase</keyword>
<dbReference type="InterPro" id="IPR013780">
    <property type="entry name" value="Glyco_hydro_b"/>
</dbReference>
<dbReference type="FunFam" id="3.20.20.80:FF:000174">
    <property type="entry name" value="YIR007W-like protein"/>
    <property type="match status" value="1"/>
</dbReference>
<gene>
    <name evidence="7" type="ORF">CLIB1423_04S07206</name>
</gene>
<feature type="compositionally biased region" description="Basic residues" evidence="4">
    <location>
        <begin position="693"/>
        <end position="707"/>
    </location>
</feature>
<proteinExistence type="inferred from homology"/>
<dbReference type="EMBL" id="CAKXYY010000004">
    <property type="protein sequence ID" value="CAH2351843.1"/>
    <property type="molecule type" value="Genomic_DNA"/>
</dbReference>
<evidence type="ECO:0000256" key="2">
    <source>
        <dbReference type="ARBA" id="ARBA00022801"/>
    </source>
</evidence>
<dbReference type="GO" id="GO:0000272">
    <property type="term" value="P:polysaccharide catabolic process"/>
    <property type="evidence" value="ECO:0007669"/>
    <property type="project" value="InterPro"/>
</dbReference>
<organism evidence="7 8">
    <name type="scientific">[Candida] railenensis</name>
    <dbReference type="NCBI Taxonomy" id="45579"/>
    <lineage>
        <taxon>Eukaryota</taxon>
        <taxon>Fungi</taxon>
        <taxon>Dikarya</taxon>
        <taxon>Ascomycota</taxon>
        <taxon>Saccharomycotina</taxon>
        <taxon>Pichiomycetes</taxon>
        <taxon>Debaryomycetaceae</taxon>
        <taxon>Kurtzmaniella</taxon>
    </lineage>
</organism>
<dbReference type="GO" id="GO:0050295">
    <property type="term" value="F:steryl-beta-glucosidase activity"/>
    <property type="evidence" value="ECO:0007669"/>
    <property type="project" value="TreeGrafter"/>
</dbReference>